<dbReference type="InterPro" id="IPR039134">
    <property type="entry name" value="SMUG1"/>
</dbReference>
<evidence type="ECO:0000313" key="11">
    <source>
        <dbReference type="Proteomes" id="UP000283509"/>
    </source>
</evidence>
<dbReference type="PANTHER" id="PTHR13235:SF2">
    <property type="entry name" value="SINGLE-STRAND SELECTIVE MONOFUNCTIONAL URACIL DNA GLYCOSYLASE"/>
    <property type="match status" value="1"/>
</dbReference>
<dbReference type="Gene3D" id="3.40.470.10">
    <property type="entry name" value="Uracil-DNA glycosylase-like domain"/>
    <property type="match status" value="1"/>
</dbReference>
<comment type="caution">
    <text evidence="10">The sequence shown here is derived from an EMBL/GenBank/DDBJ whole genome shotgun (WGS) entry which is preliminary data.</text>
</comment>
<comment type="similarity">
    <text evidence="2">Belongs to the uracil-DNA glycosylase (UDG) superfamily. SMUG1 family.</text>
</comment>
<feature type="compositionally biased region" description="Low complexity" evidence="8">
    <location>
        <begin position="21"/>
        <end position="35"/>
    </location>
</feature>
<feature type="compositionally biased region" description="Polar residues" evidence="8">
    <location>
        <begin position="11"/>
        <end position="20"/>
    </location>
</feature>
<dbReference type="AlphaFoldDB" id="A0A3R7PNC5"/>
<reference evidence="10 11" key="1">
    <citation type="submission" date="2018-04" db="EMBL/GenBank/DDBJ databases">
        <authorList>
            <person name="Zhang X."/>
            <person name="Yuan J."/>
            <person name="Li F."/>
            <person name="Xiang J."/>
        </authorList>
    </citation>
    <scope>NUCLEOTIDE SEQUENCE [LARGE SCALE GENOMIC DNA]</scope>
    <source>
        <tissue evidence="10">Muscle</tissue>
    </source>
</reference>
<reference evidence="10 11" key="2">
    <citation type="submission" date="2019-01" db="EMBL/GenBank/DDBJ databases">
        <title>The decoding of complex shrimp genome reveals the adaptation for benthos swimmer, frequently molting mechanism and breeding impact on genome.</title>
        <authorList>
            <person name="Sun Y."/>
            <person name="Gao Y."/>
            <person name="Yu Y."/>
        </authorList>
    </citation>
    <scope>NUCLEOTIDE SEQUENCE [LARGE SCALE GENOMIC DNA]</scope>
    <source>
        <tissue evidence="10">Muscle</tissue>
    </source>
</reference>
<dbReference type="InterPro" id="IPR036895">
    <property type="entry name" value="Uracil-DNA_glycosylase-like_sf"/>
</dbReference>
<dbReference type="GO" id="GO:0003677">
    <property type="term" value="F:DNA binding"/>
    <property type="evidence" value="ECO:0007669"/>
    <property type="project" value="UniProtKB-KW"/>
</dbReference>
<evidence type="ECO:0000256" key="3">
    <source>
        <dbReference type="ARBA" id="ARBA00022763"/>
    </source>
</evidence>
<feature type="domain" description="Uracil-DNA glycosylase-like" evidence="9">
    <location>
        <begin position="99"/>
        <end position="275"/>
    </location>
</feature>
<sequence>MPPKSKKQKTQHSTCSENIQTSSTTDTNTNSSSDNAAPVLSKYFPPPSTSPQDFPAKFLEIEAKQTDKLLSLDYGEGITHVYNPLDYASEIHADFVSKFCQGTKKVLMMGMNPGPWGMGQTGVPFGHVKYAKEWLGVTGSVKRPEKEHPKRPIQGLECPKSEVSGDRLWSLLKELSGSPDILFRHVFLHNYCPLFFLKESAKNVTPPELKVKQRTGLEEACDEALVDTVKLLQVEHVICVGNYVTDRTRKAFDKAGITNIEISLLMHPSPVNPAANKGWREIAIKQLTESKVIQYFKPEA</sequence>
<keyword evidence="3" id="KW-0227">DNA damage</keyword>
<organism evidence="10 11">
    <name type="scientific">Penaeus vannamei</name>
    <name type="common">Whiteleg shrimp</name>
    <name type="synonym">Litopenaeus vannamei</name>
    <dbReference type="NCBI Taxonomy" id="6689"/>
    <lineage>
        <taxon>Eukaryota</taxon>
        <taxon>Metazoa</taxon>
        <taxon>Ecdysozoa</taxon>
        <taxon>Arthropoda</taxon>
        <taxon>Crustacea</taxon>
        <taxon>Multicrustacea</taxon>
        <taxon>Malacostraca</taxon>
        <taxon>Eumalacostraca</taxon>
        <taxon>Eucarida</taxon>
        <taxon>Decapoda</taxon>
        <taxon>Dendrobranchiata</taxon>
        <taxon>Penaeoidea</taxon>
        <taxon>Penaeidae</taxon>
        <taxon>Penaeus</taxon>
    </lineage>
</organism>
<dbReference type="Proteomes" id="UP000283509">
    <property type="component" value="Unassembled WGS sequence"/>
</dbReference>
<dbReference type="OrthoDB" id="408702at2759"/>
<keyword evidence="11" id="KW-1185">Reference proteome</keyword>
<accession>A0A3R7PNC5</accession>
<proteinExistence type="inferred from homology"/>
<evidence type="ECO:0000256" key="6">
    <source>
        <dbReference type="ARBA" id="ARBA00023204"/>
    </source>
</evidence>
<dbReference type="GO" id="GO:0005634">
    <property type="term" value="C:nucleus"/>
    <property type="evidence" value="ECO:0007669"/>
    <property type="project" value="UniProtKB-SubCell"/>
</dbReference>
<dbReference type="Pfam" id="PF03167">
    <property type="entry name" value="UDG"/>
    <property type="match status" value="1"/>
</dbReference>
<dbReference type="PANTHER" id="PTHR13235">
    <property type="entry name" value="SINGLE-STRAND SELECTIVE MONOFUNCTIONAL URACIL DNA GLYCOSYLASE"/>
    <property type="match status" value="1"/>
</dbReference>
<dbReference type="GO" id="GO:0000703">
    <property type="term" value="F:oxidized pyrimidine nucleobase lesion DNA N-glycosylase activity"/>
    <property type="evidence" value="ECO:0007669"/>
    <property type="project" value="TreeGrafter"/>
</dbReference>
<feature type="compositionally biased region" description="Basic residues" evidence="8">
    <location>
        <begin position="1"/>
        <end position="10"/>
    </location>
</feature>
<evidence type="ECO:0000256" key="2">
    <source>
        <dbReference type="ARBA" id="ARBA00007889"/>
    </source>
</evidence>
<evidence type="ECO:0000313" key="10">
    <source>
        <dbReference type="EMBL" id="ROT77497.1"/>
    </source>
</evidence>
<feature type="region of interest" description="Disordered" evidence="8">
    <location>
        <begin position="1"/>
        <end position="51"/>
    </location>
</feature>
<dbReference type="STRING" id="6689.A0A3R7PNC5"/>
<comment type="subcellular location">
    <subcellularLocation>
        <location evidence="1">Nucleus</location>
    </subcellularLocation>
</comment>
<dbReference type="CDD" id="cd19374">
    <property type="entry name" value="UDG-F3_SMUG1-like"/>
    <property type="match status" value="1"/>
</dbReference>
<dbReference type="FunFam" id="3.40.470.10:FF:000005">
    <property type="entry name" value="Single-strand selective monofunctional uracil DNA glycosylase"/>
    <property type="match status" value="1"/>
</dbReference>
<keyword evidence="7" id="KW-0539">Nucleus</keyword>
<evidence type="ECO:0000256" key="5">
    <source>
        <dbReference type="ARBA" id="ARBA00023125"/>
    </source>
</evidence>
<evidence type="ECO:0000256" key="7">
    <source>
        <dbReference type="ARBA" id="ARBA00023242"/>
    </source>
</evidence>
<dbReference type="GO" id="GO:0006284">
    <property type="term" value="P:base-excision repair"/>
    <property type="evidence" value="ECO:0007669"/>
    <property type="project" value="InterPro"/>
</dbReference>
<evidence type="ECO:0000256" key="8">
    <source>
        <dbReference type="SAM" id="MobiDB-lite"/>
    </source>
</evidence>
<dbReference type="InterPro" id="IPR005122">
    <property type="entry name" value="Uracil-DNA_glycosylase-like"/>
</dbReference>
<evidence type="ECO:0000256" key="1">
    <source>
        <dbReference type="ARBA" id="ARBA00004123"/>
    </source>
</evidence>
<keyword evidence="6" id="KW-0234">DNA repair</keyword>
<protein>
    <submittedName>
        <fullName evidence="10">Putative single-strand selective monofunctional uracil DNA glycosylase</fullName>
    </submittedName>
</protein>
<evidence type="ECO:0000259" key="9">
    <source>
        <dbReference type="Pfam" id="PF03167"/>
    </source>
</evidence>
<gene>
    <name evidence="10" type="ORF">C7M84_003865</name>
</gene>
<keyword evidence="4" id="KW-0378">Hydrolase</keyword>
<keyword evidence="5" id="KW-0238">DNA-binding</keyword>
<dbReference type="GO" id="GO:0017065">
    <property type="term" value="F:single-strand selective uracil DNA N-glycosylase activity"/>
    <property type="evidence" value="ECO:0007669"/>
    <property type="project" value="InterPro"/>
</dbReference>
<dbReference type="EMBL" id="QCYY01001518">
    <property type="protein sequence ID" value="ROT77497.1"/>
    <property type="molecule type" value="Genomic_DNA"/>
</dbReference>
<name>A0A3R7PNC5_PENVA</name>
<dbReference type="SUPFAM" id="SSF52141">
    <property type="entry name" value="Uracil-DNA glycosylase-like"/>
    <property type="match status" value="1"/>
</dbReference>
<evidence type="ECO:0000256" key="4">
    <source>
        <dbReference type="ARBA" id="ARBA00022801"/>
    </source>
</evidence>